<dbReference type="Proteomes" id="UP001381693">
    <property type="component" value="Unassembled WGS sequence"/>
</dbReference>
<evidence type="ECO:0000256" key="5">
    <source>
        <dbReference type="ARBA" id="ARBA00031206"/>
    </source>
</evidence>
<keyword evidence="4" id="KW-1135">Mitochondrion nucleoid</keyword>
<evidence type="ECO:0000256" key="1">
    <source>
        <dbReference type="ARBA" id="ARBA00004436"/>
    </source>
</evidence>
<keyword evidence="2" id="KW-0809">Transit peptide</keyword>
<comment type="subcellular location">
    <subcellularLocation>
        <location evidence="1">Mitochondrion matrix</location>
        <location evidence="1">Mitochondrion nucleoid</location>
    </subcellularLocation>
</comment>
<reference evidence="7 8" key="1">
    <citation type="submission" date="2023-11" db="EMBL/GenBank/DDBJ databases">
        <title>Halocaridina rubra genome assembly.</title>
        <authorList>
            <person name="Smith C."/>
        </authorList>
    </citation>
    <scope>NUCLEOTIDE SEQUENCE [LARGE SCALE GENOMIC DNA]</scope>
    <source>
        <strain evidence="7">EP-1</strain>
        <tissue evidence="7">Whole</tissue>
    </source>
</reference>
<organism evidence="7 8">
    <name type="scientific">Halocaridina rubra</name>
    <name type="common">Hawaiian red shrimp</name>
    <dbReference type="NCBI Taxonomy" id="373956"/>
    <lineage>
        <taxon>Eukaryota</taxon>
        <taxon>Metazoa</taxon>
        <taxon>Ecdysozoa</taxon>
        <taxon>Arthropoda</taxon>
        <taxon>Crustacea</taxon>
        <taxon>Multicrustacea</taxon>
        <taxon>Malacostraca</taxon>
        <taxon>Eumalacostraca</taxon>
        <taxon>Eucarida</taxon>
        <taxon>Decapoda</taxon>
        <taxon>Pleocyemata</taxon>
        <taxon>Caridea</taxon>
        <taxon>Atyoidea</taxon>
        <taxon>Atyidae</taxon>
        <taxon>Halocaridina</taxon>
    </lineage>
</organism>
<dbReference type="EMBL" id="JAXCGZ010007919">
    <property type="protein sequence ID" value="KAK7078267.1"/>
    <property type="molecule type" value="Genomic_DNA"/>
</dbReference>
<dbReference type="PANTHER" id="PTHR34260">
    <property type="entry name" value="UBIQUINOL-CYTOCHROME-C REDUCTASE COMPLEX ASSEMBLY FACTOR 2"/>
    <property type="match status" value="1"/>
</dbReference>
<comment type="caution">
    <text evidence="7">The sequence shown here is derived from an EMBL/GenBank/DDBJ whole genome shotgun (WGS) entry which is preliminary data.</text>
</comment>
<gene>
    <name evidence="7" type="primary">UQCC2</name>
    <name evidence="7" type="ORF">SK128_016598</name>
</gene>
<sequence length="114" mass="13134">MSRNSYRNFLKLLEKWPLDETKKGRDLGEYIRVRITSAFKQGDSSIVNEEECMRTHSSLDRLASNVYAIRYPRALRSSSTGLSLDQCREVNSTEFMENVTAQESGFISKLFGRN</sequence>
<accession>A0AAN8X5U2</accession>
<evidence type="ECO:0000313" key="8">
    <source>
        <dbReference type="Proteomes" id="UP001381693"/>
    </source>
</evidence>
<dbReference type="Pfam" id="PF20180">
    <property type="entry name" value="UQCC2_CBP6"/>
    <property type="match status" value="1"/>
</dbReference>
<dbReference type="PANTHER" id="PTHR34260:SF1">
    <property type="entry name" value="UBIQUINOL-CYTOCHROME-C REDUCTASE COMPLEX ASSEMBLY FACTOR 2"/>
    <property type="match status" value="1"/>
</dbReference>
<keyword evidence="8" id="KW-1185">Reference proteome</keyword>
<dbReference type="InterPro" id="IPR037698">
    <property type="entry name" value="UQCC2"/>
</dbReference>
<dbReference type="AlphaFoldDB" id="A0AAN8X5U2"/>
<dbReference type="GO" id="GO:0034551">
    <property type="term" value="P:mitochondrial respiratory chain complex III assembly"/>
    <property type="evidence" value="ECO:0007669"/>
    <property type="project" value="TreeGrafter"/>
</dbReference>
<evidence type="ECO:0000256" key="6">
    <source>
        <dbReference type="ARBA" id="ARBA00032983"/>
    </source>
</evidence>
<proteinExistence type="predicted"/>
<keyword evidence="3" id="KW-0496">Mitochondrion</keyword>
<evidence type="ECO:0000256" key="4">
    <source>
        <dbReference type="ARBA" id="ARBA00023271"/>
    </source>
</evidence>
<evidence type="ECO:0000313" key="7">
    <source>
        <dbReference type="EMBL" id="KAK7078267.1"/>
    </source>
</evidence>
<evidence type="ECO:0000256" key="2">
    <source>
        <dbReference type="ARBA" id="ARBA00022946"/>
    </source>
</evidence>
<dbReference type="GO" id="GO:0042645">
    <property type="term" value="C:mitochondrial nucleoid"/>
    <property type="evidence" value="ECO:0007669"/>
    <property type="project" value="UniProtKB-SubCell"/>
</dbReference>
<evidence type="ECO:0000256" key="3">
    <source>
        <dbReference type="ARBA" id="ARBA00023128"/>
    </source>
</evidence>
<name>A0AAN8X5U2_HALRR</name>
<protein>
    <recommendedName>
        <fullName evidence="6">Mitochondrial nucleoid factor 1</fullName>
    </recommendedName>
    <alternativeName>
        <fullName evidence="5">Mitochondrial protein M19</fullName>
    </alternativeName>
</protein>